<proteinExistence type="predicted"/>
<dbReference type="GeneID" id="94833073"/>
<dbReference type="Proteomes" id="UP000179807">
    <property type="component" value="Unassembled WGS sequence"/>
</dbReference>
<dbReference type="RefSeq" id="XP_068367393.1">
    <property type="nucleotide sequence ID" value="XM_068498369.1"/>
</dbReference>
<protein>
    <submittedName>
        <fullName evidence="1">Uncharacterized protein</fullName>
    </submittedName>
</protein>
<dbReference type="EMBL" id="MLAK01000404">
    <property type="protein sequence ID" value="OHT14257.1"/>
    <property type="molecule type" value="Genomic_DNA"/>
</dbReference>
<dbReference type="AlphaFoldDB" id="A0A1J4KSI6"/>
<keyword evidence="2" id="KW-1185">Reference proteome</keyword>
<sequence>MLHLFILSSLFYKNSYEQMPHDTRSHHKELDGSESHDRRITIIKKLADDLLLEKSRPKQSSDIPQKDIEEEENVRVITNDDIHFKPVRLPTQWNKNDNEDPSTVGKDRRFLGQLTNDDMKNQERKFRQQQFERRWKEQDKITAHERALSHNRNIHSKHEDLPNRQFMHMLTIFKTIYIIFKISKDSF</sequence>
<comment type="caution">
    <text evidence="1">The sequence shown here is derived from an EMBL/GenBank/DDBJ whole genome shotgun (WGS) entry which is preliminary data.</text>
</comment>
<name>A0A1J4KSI6_9EUKA</name>
<gene>
    <name evidence="1" type="ORF">TRFO_15415</name>
</gene>
<evidence type="ECO:0000313" key="1">
    <source>
        <dbReference type="EMBL" id="OHT14257.1"/>
    </source>
</evidence>
<organism evidence="1 2">
    <name type="scientific">Tritrichomonas foetus</name>
    <dbReference type="NCBI Taxonomy" id="1144522"/>
    <lineage>
        <taxon>Eukaryota</taxon>
        <taxon>Metamonada</taxon>
        <taxon>Parabasalia</taxon>
        <taxon>Tritrichomonadida</taxon>
        <taxon>Tritrichomonadidae</taxon>
        <taxon>Tritrichomonas</taxon>
    </lineage>
</organism>
<dbReference type="VEuPathDB" id="TrichDB:TRFO_15415"/>
<evidence type="ECO:0000313" key="2">
    <source>
        <dbReference type="Proteomes" id="UP000179807"/>
    </source>
</evidence>
<reference evidence="1" key="1">
    <citation type="submission" date="2016-10" db="EMBL/GenBank/DDBJ databases">
        <authorList>
            <person name="Benchimol M."/>
            <person name="Almeida L.G."/>
            <person name="Vasconcelos A.T."/>
            <person name="Perreira-Neves A."/>
            <person name="Rosa I.A."/>
            <person name="Tasca T."/>
            <person name="Bogo M.R."/>
            <person name="de Souza W."/>
        </authorList>
    </citation>
    <scope>NUCLEOTIDE SEQUENCE [LARGE SCALE GENOMIC DNA]</scope>
    <source>
        <strain evidence="1">K</strain>
    </source>
</reference>
<accession>A0A1J4KSI6</accession>